<evidence type="ECO:0000313" key="4">
    <source>
        <dbReference type="EMBL" id="EFJ15361.1"/>
    </source>
</evidence>
<dbReference type="PANTHER" id="PTHR11208:SF42">
    <property type="entry name" value="QUAKING RELATED 54B, ISOFORM E"/>
    <property type="match status" value="1"/>
</dbReference>
<dbReference type="Pfam" id="PF22675">
    <property type="entry name" value="KH-I_KHDC4-BBP"/>
    <property type="match status" value="1"/>
</dbReference>
<dbReference type="OrthoDB" id="6777263at2759"/>
<evidence type="ECO:0000259" key="3">
    <source>
        <dbReference type="SMART" id="SM00322"/>
    </source>
</evidence>
<evidence type="ECO:0000256" key="1">
    <source>
        <dbReference type="ARBA" id="ARBA00022884"/>
    </source>
</evidence>
<dbReference type="KEGG" id="smo:SELMODRAFT_100146"/>
<dbReference type="GO" id="GO:0048024">
    <property type="term" value="P:regulation of mRNA splicing, via spliceosome"/>
    <property type="evidence" value="ECO:0000318"/>
    <property type="project" value="GO_Central"/>
</dbReference>
<protein>
    <recommendedName>
        <fullName evidence="3">K Homology domain-containing protein</fullName>
    </recommendedName>
</protein>
<dbReference type="InterPro" id="IPR045071">
    <property type="entry name" value="BBP-like"/>
</dbReference>
<dbReference type="SUPFAM" id="SSF54791">
    <property type="entry name" value="Eukaryotic type KH-domain (KH-domain type I)"/>
    <property type="match status" value="1"/>
</dbReference>
<feature type="compositionally biased region" description="Polar residues" evidence="2">
    <location>
        <begin position="239"/>
        <end position="249"/>
    </location>
</feature>
<dbReference type="FunCoup" id="D8RS18">
    <property type="interactions" value="2534"/>
</dbReference>
<keyword evidence="1" id="KW-0694">RNA-binding</keyword>
<dbReference type="Gramene" id="EFJ15361">
    <property type="protein sequence ID" value="EFJ15361"/>
    <property type="gene ID" value="SELMODRAFT_118528"/>
</dbReference>
<organism evidence="6">
    <name type="scientific">Selaginella moellendorffii</name>
    <name type="common">Spikemoss</name>
    <dbReference type="NCBI Taxonomy" id="88036"/>
    <lineage>
        <taxon>Eukaryota</taxon>
        <taxon>Viridiplantae</taxon>
        <taxon>Streptophyta</taxon>
        <taxon>Embryophyta</taxon>
        <taxon>Tracheophyta</taxon>
        <taxon>Lycopodiopsida</taxon>
        <taxon>Selaginellales</taxon>
        <taxon>Selaginellaceae</taxon>
        <taxon>Selaginella</taxon>
    </lineage>
</organism>
<dbReference type="Gramene" id="EFJ24987">
    <property type="protein sequence ID" value="EFJ24987"/>
    <property type="gene ID" value="SELMODRAFT_100146"/>
</dbReference>
<dbReference type="EMBL" id="GL377623">
    <property type="protein sequence ID" value="EFJ15361.1"/>
    <property type="molecule type" value="Genomic_DNA"/>
</dbReference>
<dbReference type="SMART" id="SM00322">
    <property type="entry name" value="KH"/>
    <property type="match status" value="1"/>
</dbReference>
<evidence type="ECO:0000313" key="6">
    <source>
        <dbReference type="Proteomes" id="UP000001514"/>
    </source>
</evidence>
<gene>
    <name evidence="5" type="ORF">SELMODRAFT_100146</name>
    <name evidence="4" type="ORF">SELMODRAFT_118528</name>
</gene>
<dbReference type="InParanoid" id="D8RS18"/>
<feature type="domain" description="K Homology" evidence="3">
    <location>
        <begin position="109"/>
        <end position="173"/>
    </location>
</feature>
<dbReference type="STRING" id="88036.D8RS18"/>
<dbReference type="InterPro" id="IPR004087">
    <property type="entry name" value="KH_dom"/>
</dbReference>
<dbReference type="AlphaFoldDB" id="D8RS18"/>
<feature type="region of interest" description="Disordered" evidence="2">
    <location>
        <begin position="235"/>
        <end position="260"/>
    </location>
</feature>
<dbReference type="OMA" id="WHGSPES"/>
<dbReference type="HOGENOM" id="CLU_065679_0_1_1"/>
<dbReference type="Pfam" id="PF16544">
    <property type="entry name" value="STAR_dimer"/>
    <property type="match status" value="1"/>
</dbReference>
<name>D8RS18_SELML</name>
<evidence type="ECO:0000313" key="5">
    <source>
        <dbReference type="EMBL" id="EFJ24987.1"/>
    </source>
</evidence>
<sequence length="260" mass="29329">RYFAELLEEQRKLGPFSQVLPICSRLLNEEILRITEFARRWPQIEQELDRGSPLSSMSNGGGWSDVSTCKLGGFLMIMCSDLQRLGFVQTPSSSSVWHGSPESSAGPTLKKTIRIEVPVDKYPNFNFVGRILGPRGNSLKRVESMTRCRVYIRGRGSIKDVAKEEKMRDKQGYEHLNEPLHLLVEAELPANVIDFYLTKAKEILEDLLRPVDETVDLVKKAQLRELALLNGTLREESPSHMSGSVSPFSNAGLKRAKTRK</sequence>
<dbReference type="Gene3D" id="3.30.1370.10">
    <property type="entry name" value="K Homology domain, type 1"/>
    <property type="match status" value="1"/>
</dbReference>
<dbReference type="GO" id="GO:0003729">
    <property type="term" value="F:mRNA binding"/>
    <property type="evidence" value="ECO:0000318"/>
    <property type="project" value="GO_Central"/>
</dbReference>
<dbReference type="PANTHER" id="PTHR11208">
    <property type="entry name" value="RNA-BINDING PROTEIN RELATED"/>
    <property type="match status" value="1"/>
</dbReference>
<dbReference type="GO" id="GO:0005634">
    <property type="term" value="C:nucleus"/>
    <property type="evidence" value="ECO:0000318"/>
    <property type="project" value="GO_Central"/>
</dbReference>
<dbReference type="InterPro" id="IPR032377">
    <property type="entry name" value="STAR_dimer"/>
</dbReference>
<proteinExistence type="predicted"/>
<reference evidence="5 6" key="1">
    <citation type="journal article" date="2011" name="Science">
        <title>The Selaginella genome identifies genetic changes associated with the evolution of vascular plants.</title>
        <authorList>
            <person name="Banks J.A."/>
            <person name="Nishiyama T."/>
            <person name="Hasebe M."/>
            <person name="Bowman J.L."/>
            <person name="Gribskov M."/>
            <person name="dePamphilis C."/>
            <person name="Albert V.A."/>
            <person name="Aono N."/>
            <person name="Aoyama T."/>
            <person name="Ambrose B.A."/>
            <person name="Ashton N.W."/>
            <person name="Axtell M.J."/>
            <person name="Barker E."/>
            <person name="Barker M.S."/>
            <person name="Bennetzen J.L."/>
            <person name="Bonawitz N.D."/>
            <person name="Chapple C."/>
            <person name="Cheng C."/>
            <person name="Correa L.G."/>
            <person name="Dacre M."/>
            <person name="DeBarry J."/>
            <person name="Dreyer I."/>
            <person name="Elias M."/>
            <person name="Engstrom E.M."/>
            <person name="Estelle M."/>
            <person name="Feng L."/>
            <person name="Finet C."/>
            <person name="Floyd S.K."/>
            <person name="Frommer W.B."/>
            <person name="Fujita T."/>
            <person name="Gramzow L."/>
            <person name="Gutensohn M."/>
            <person name="Harholt J."/>
            <person name="Hattori M."/>
            <person name="Heyl A."/>
            <person name="Hirai T."/>
            <person name="Hiwatashi Y."/>
            <person name="Ishikawa M."/>
            <person name="Iwata M."/>
            <person name="Karol K.G."/>
            <person name="Koehler B."/>
            <person name="Kolukisaoglu U."/>
            <person name="Kubo M."/>
            <person name="Kurata T."/>
            <person name="Lalonde S."/>
            <person name="Li K."/>
            <person name="Li Y."/>
            <person name="Litt A."/>
            <person name="Lyons E."/>
            <person name="Manning G."/>
            <person name="Maruyama T."/>
            <person name="Michael T.P."/>
            <person name="Mikami K."/>
            <person name="Miyazaki S."/>
            <person name="Morinaga S."/>
            <person name="Murata T."/>
            <person name="Mueller-Roeber B."/>
            <person name="Nelson D.R."/>
            <person name="Obara M."/>
            <person name="Oguri Y."/>
            <person name="Olmstead R.G."/>
            <person name="Onodera N."/>
            <person name="Petersen B.L."/>
            <person name="Pils B."/>
            <person name="Prigge M."/>
            <person name="Rensing S.A."/>
            <person name="Riano-Pachon D.M."/>
            <person name="Roberts A.W."/>
            <person name="Sato Y."/>
            <person name="Scheller H.V."/>
            <person name="Schulz B."/>
            <person name="Schulz C."/>
            <person name="Shakirov E.V."/>
            <person name="Shibagaki N."/>
            <person name="Shinohara N."/>
            <person name="Shippen D.E."/>
            <person name="Soerensen I."/>
            <person name="Sotooka R."/>
            <person name="Sugimoto N."/>
            <person name="Sugita M."/>
            <person name="Sumikawa N."/>
            <person name="Tanurdzic M."/>
            <person name="Theissen G."/>
            <person name="Ulvskov P."/>
            <person name="Wakazuki S."/>
            <person name="Weng J.K."/>
            <person name="Willats W.W."/>
            <person name="Wipf D."/>
            <person name="Wolf P.G."/>
            <person name="Yang L."/>
            <person name="Zimmer A.D."/>
            <person name="Zhu Q."/>
            <person name="Mitros T."/>
            <person name="Hellsten U."/>
            <person name="Loque D."/>
            <person name="Otillar R."/>
            <person name="Salamov A."/>
            <person name="Schmutz J."/>
            <person name="Shapiro H."/>
            <person name="Lindquist E."/>
            <person name="Lucas S."/>
            <person name="Rokhsar D."/>
            <person name="Grigoriev I.V."/>
        </authorList>
    </citation>
    <scope>NUCLEOTIDE SEQUENCE [LARGE SCALE GENOMIC DNA]</scope>
</reference>
<accession>D8RS18</accession>
<dbReference type="eggNOG" id="KOG1588">
    <property type="taxonomic scope" value="Eukaryota"/>
</dbReference>
<dbReference type="InterPro" id="IPR055256">
    <property type="entry name" value="KH_1_KHDC4/BBP-like"/>
</dbReference>
<dbReference type="InterPro" id="IPR036612">
    <property type="entry name" value="KH_dom_type_1_sf"/>
</dbReference>
<dbReference type="KEGG" id="smo:SELMODRAFT_118528"/>
<dbReference type="Proteomes" id="UP000001514">
    <property type="component" value="Unassembled WGS sequence"/>
</dbReference>
<dbReference type="EMBL" id="GL377588">
    <property type="protein sequence ID" value="EFJ24987.1"/>
    <property type="molecule type" value="Genomic_DNA"/>
</dbReference>
<evidence type="ECO:0000256" key="2">
    <source>
        <dbReference type="SAM" id="MobiDB-lite"/>
    </source>
</evidence>
<feature type="non-terminal residue" evidence="5">
    <location>
        <position position="1"/>
    </location>
</feature>
<keyword evidence="6" id="KW-1185">Reference proteome</keyword>